<dbReference type="InterPro" id="IPR003593">
    <property type="entry name" value="AAA+_ATPase"/>
</dbReference>
<dbReference type="InterPro" id="IPR017871">
    <property type="entry name" value="ABC_transporter-like_CS"/>
</dbReference>
<comment type="caution">
    <text evidence="8">The sequence shown here is derived from an EMBL/GenBank/DDBJ whole genome shotgun (WGS) entry which is preliminary data.</text>
</comment>
<dbReference type="GO" id="GO:0005743">
    <property type="term" value="C:mitochondrial inner membrane"/>
    <property type="evidence" value="ECO:0007669"/>
    <property type="project" value="TreeGrafter"/>
</dbReference>
<feature type="domain" description="ABC transporter" evidence="7">
    <location>
        <begin position="1"/>
        <end position="197"/>
    </location>
</feature>
<keyword evidence="6" id="KW-0472">Membrane</keyword>
<evidence type="ECO:0000256" key="3">
    <source>
        <dbReference type="ARBA" id="ARBA00022741"/>
    </source>
</evidence>
<dbReference type="SUPFAM" id="SSF52540">
    <property type="entry name" value="P-loop containing nucleoside triphosphate hydrolases"/>
    <property type="match status" value="1"/>
</dbReference>
<dbReference type="GO" id="GO:0016887">
    <property type="term" value="F:ATP hydrolysis activity"/>
    <property type="evidence" value="ECO:0007669"/>
    <property type="project" value="InterPro"/>
</dbReference>
<evidence type="ECO:0000256" key="5">
    <source>
        <dbReference type="ARBA" id="ARBA00022989"/>
    </source>
</evidence>
<keyword evidence="5" id="KW-1133">Transmembrane helix</keyword>
<dbReference type="InterPro" id="IPR003439">
    <property type="entry name" value="ABC_transporter-like_ATP-bd"/>
</dbReference>
<dbReference type="PROSITE" id="PS50893">
    <property type="entry name" value="ABC_TRANSPORTER_2"/>
    <property type="match status" value="1"/>
</dbReference>
<dbReference type="GO" id="GO:0090374">
    <property type="term" value="P:oligopeptide export from mitochondrion"/>
    <property type="evidence" value="ECO:0007669"/>
    <property type="project" value="TreeGrafter"/>
</dbReference>
<proteinExistence type="predicted"/>
<accession>K1TMA4</accession>
<name>K1TMA4_9ZZZZ</name>
<dbReference type="AlphaFoldDB" id="K1TMA4"/>
<keyword evidence="2" id="KW-0812">Transmembrane</keyword>
<dbReference type="InterPro" id="IPR039421">
    <property type="entry name" value="Type_1_exporter"/>
</dbReference>
<dbReference type="InterPro" id="IPR027417">
    <property type="entry name" value="P-loop_NTPase"/>
</dbReference>
<gene>
    <name evidence="8" type="ORF">LEA_05813</name>
</gene>
<protein>
    <submittedName>
        <fullName evidence="8">ABC-type multidrug transport system, ATPase and permease component</fullName>
    </submittedName>
</protein>
<dbReference type="PANTHER" id="PTHR43394:SF1">
    <property type="entry name" value="ATP-BINDING CASSETTE SUB-FAMILY B MEMBER 10, MITOCHONDRIAL"/>
    <property type="match status" value="1"/>
</dbReference>
<comment type="subcellular location">
    <subcellularLocation>
        <location evidence="1">Membrane</location>
        <topology evidence="1">Multi-pass membrane protein</topology>
    </subcellularLocation>
</comment>
<dbReference type="GO" id="GO:0015421">
    <property type="term" value="F:ABC-type oligopeptide transporter activity"/>
    <property type="evidence" value="ECO:0007669"/>
    <property type="project" value="TreeGrafter"/>
</dbReference>
<sequence>GKSTLCNLIARFYDVNSGTITVGGTDIRRFTCDSLLKNISMVFQNVYLFRDTIKNNIKFGSPDATDEQIIAAAKAARCHDFIMALPDGYDTVIGEGGSSLSGGEKQRISIARAMLKDAPIVILDEATASIDPENEHLIQEAISALTHGKTIITIAHRLATIENADQILVIDGGTVAQRGTHKELLQQEGTYKKFIQIREQAEGWRIQ</sequence>
<evidence type="ECO:0000256" key="6">
    <source>
        <dbReference type="ARBA" id="ARBA00023136"/>
    </source>
</evidence>
<dbReference type="Gene3D" id="3.40.50.300">
    <property type="entry name" value="P-loop containing nucleotide triphosphate hydrolases"/>
    <property type="match status" value="1"/>
</dbReference>
<dbReference type="PROSITE" id="PS00211">
    <property type="entry name" value="ABC_TRANSPORTER_1"/>
    <property type="match status" value="1"/>
</dbReference>
<keyword evidence="4" id="KW-0067">ATP-binding</keyword>
<feature type="non-terminal residue" evidence="8">
    <location>
        <position position="1"/>
    </location>
</feature>
<evidence type="ECO:0000256" key="4">
    <source>
        <dbReference type="ARBA" id="ARBA00022840"/>
    </source>
</evidence>
<evidence type="ECO:0000256" key="1">
    <source>
        <dbReference type="ARBA" id="ARBA00004141"/>
    </source>
</evidence>
<organism evidence="8">
    <name type="scientific">human gut metagenome</name>
    <dbReference type="NCBI Taxonomy" id="408170"/>
    <lineage>
        <taxon>unclassified sequences</taxon>
        <taxon>metagenomes</taxon>
        <taxon>organismal metagenomes</taxon>
    </lineage>
</organism>
<dbReference type="EMBL" id="AJWY01003792">
    <property type="protein sequence ID" value="EKC74247.1"/>
    <property type="molecule type" value="Genomic_DNA"/>
</dbReference>
<evidence type="ECO:0000313" key="8">
    <source>
        <dbReference type="EMBL" id="EKC74247.1"/>
    </source>
</evidence>
<dbReference type="FunFam" id="3.40.50.300:FF:000218">
    <property type="entry name" value="Multidrug ABC transporter ATP-binding protein"/>
    <property type="match status" value="1"/>
</dbReference>
<dbReference type="Pfam" id="PF00005">
    <property type="entry name" value="ABC_tran"/>
    <property type="match status" value="1"/>
</dbReference>
<reference evidence="8" key="1">
    <citation type="journal article" date="2013" name="Environ. Microbiol.">
        <title>Microbiota from the distal guts of lean and obese adolescents exhibit partial functional redundancy besides clear differences in community structure.</title>
        <authorList>
            <person name="Ferrer M."/>
            <person name="Ruiz A."/>
            <person name="Lanza F."/>
            <person name="Haange S.B."/>
            <person name="Oberbach A."/>
            <person name="Till H."/>
            <person name="Bargiela R."/>
            <person name="Campoy C."/>
            <person name="Segura M.T."/>
            <person name="Richter M."/>
            <person name="von Bergen M."/>
            <person name="Seifert J."/>
            <person name="Suarez A."/>
        </authorList>
    </citation>
    <scope>NUCLEOTIDE SEQUENCE</scope>
</reference>
<dbReference type="PANTHER" id="PTHR43394">
    <property type="entry name" value="ATP-DEPENDENT PERMEASE MDL1, MITOCHONDRIAL"/>
    <property type="match status" value="1"/>
</dbReference>
<evidence type="ECO:0000256" key="2">
    <source>
        <dbReference type="ARBA" id="ARBA00022692"/>
    </source>
</evidence>
<keyword evidence="3" id="KW-0547">Nucleotide-binding</keyword>
<evidence type="ECO:0000259" key="7">
    <source>
        <dbReference type="PROSITE" id="PS50893"/>
    </source>
</evidence>
<dbReference type="SMART" id="SM00382">
    <property type="entry name" value="AAA"/>
    <property type="match status" value="1"/>
</dbReference>
<dbReference type="GO" id="GO:0005524">
    <property type="term" value="F:ATP binding"/>
    <property type="evidence" value="ECO:0007669"/>
    <property type="project" value="UniProtKB-KW"/>
</dbReference>